<proteinExistence type="predicted"/>
<accession>A0A3B0S2Z1</accession>
<sequence>MIERSTNSNDTVLGFKVSDVLSAEDYETVLMPAIEERIARDGTVKLVLEWGENFEGWKTKAIIDDAKLCFTHWNDFERWALVGAPKWVGLSAKFFDKISKGKVKLFKSDEVEQAFAWAQATS</sequence>
<gene>
    <name evidence="1" type="ORF">MNBD_ALPHA06-869</name>
</gene>
<dbReference type="AlphaFoldDB" id="A0A3B0S2Z1"/>
<evidence type="ECO:0008006" key="2">
    <source>
        <dbReference type="Google" id="ProtNLM"/>
    </source>
</evidence>
<dbReference type="Gene3D" id="3.40.50.10600">
    <property type="entry name" value="SpoIIaa-like domains"/>
    <property type="match status" value="1"/>
</dbReference>
<organism evidence="1">
    <name type="scientific">hydrothermal vent metagenome</name>
    <dbReference type="NCBI Taxonomy" id="652676"/>
    <lineage>
        <taxon>unclassified sequences</taxon>
        <taxon>metagenomes</taxon>
        <taxon>ecological metagenomes</taxon>
    </lineage>
</organism>
<dbReference type="InterPro" id="IPR021866">
    <property type="entry name" value="SpoIIAA-like"/>
</dbReference>
<dbReference type="SUPFAM" id="SSF52091">
    <property type="entry name" value="SpoIIaa-like"/>
    <property type="match status" value="1"/>
</dbReference>
<reference evidence="1" key="1">
    <citation type="submission" date="2018-06" db="EMBL/GenBank/DDBJ databases">
        <authorList>
            <person name="Zhirakovskaya E."/>
        </authorList>
    </citation>
    <scope>NUCLEOTIDE SEQUENCE</scope>
</reference>
<name>A0A3B0S2Z1_9ZZZZ</name>
<protein>
    <recommendedName>
        <fullName evidence="2">STAS/SEC14 domain-containing protein</fullName>
    </recommendedName>
</protein>
<evidence type="ECO:0000313" key="1">
    <source>
        <dbReference type="EMBL" id="VAV98172.1"/>
    </source>
</evidence>
<dbReference type="Pfam" id="PF11964">
    <property type="entry name" value="SpoIIAA-like"/>
    <property type="match status" value="1"/>
</dbReference>
<dbReference type="InterPro" id="IPR038396">
    <property type="entry name" value="SpoIIAA-like_sf"/>
</dbReference>
<dbReference type="InterPro" id="IPR036513">
    <property type="entry name" value="STAS_dom_sf"/>
</dbReference>
<dbReference type="EMBL" id="UOEE01000258">
    <property type="protein sequence ID" value="VAV98172.1"/>
    <property type="molecule type" value="Genomic_DNA"/>
</dbReference>